<protein>
    <submittedName>
        <fullName evidence="1">Uncharacterized protein</fullName>
    </submittedName>
</protein>
<dbReference type="EMBL" id="GG679132">
    <property type="protein sequence ID" value="EER08282.1"/>
    <property type="molecule type" value="Genomic_DNA"/>
</dbReference>
<organism evidence="2">
    <name type="scientific">Perkinsus marinus (strain ATCC 50983 / TXsc)</name>
    <dbReference type="NCBI Taxonomy" id="423536"/>
    <lineage>
        <taxon>Eukaryota</taxon>
        <taxon>Sar</taxon>
        <taxon>Alveolata</taxon>
        <taxon>Perkinsozoa</taxon>
        <taxon>Perkinsea</taxon>
        <taxon>Perkinsida</taxon>
        <taxon>Perkinsidae</taxon>
        <taxon>Perkinsus</taxon>
    </lineage>
</organism>
<dbReference type="RefSeq" id="XP_002776466.1">
    <property type="nucleotide sequence ID" value="XM_002776420.1"/>
</dbReference>
<accession>C5L4U1</accession>
<evidence type="ECO:0000313" key="1">
    <source>
        <dbReference type="EMBL" id="EER08282.1"/>
    </source>
</evidence>
<sequence length="513" mass="58456">MAPCPLNHEIGAGNQFFDALEADRNGEPKSFVNYQNQTFSSFALSGSRQDAAAESSLNQLDGHLPYGEKLDISNEESLNRLNLTLMNMVWSPFQKYPSGKGLSKEYVRSLKKRILFKPHNVFDPAEVVAKMRHLRECCRRTRDRFPTVNAYWRQASVILEEIDFESLDHELYNFLYTTMPKDRLLTAVVMYFEDLNSGSWATGLDLGRSYRNQKSKNLSLIHYLGDGYSWFSTDWAVNELLHATRSCPTPQAFNPVSNWGYCVMLCKLRRSVGLSAGLQAGLYKLFFEKGSDFLSEALGDTLELIGGLAVMYGRAKLFSLLVQNCLYLATVGGVALDDPRQELRDPCDLPRVFCDEEHGRGSTSSIEQFDADLNDWAGGLDACKMPQGWKRQCKISASSGATEISWLSYSHPDPYVAYCMRTNMLFRSLSKYWSLQKDAPRENRNYRGKRQAGLALRIYPALNKFFRGTKCEEIVRKYSPNNNAILLVEEYESHAAKELQQKRSKEDEREESK</sequence>
<dbReference type="Proteomes" id="UP000007800">
    <property type="component" value="Unassembled WGS sequence"/>
</dbReference>
<name>C5L4U1_PERM5</name>
<reference evidence="1 2" key="1">
    <citation type="submission" date="2008-07" db="EMBL/GenBank/DDBJ databases">
        <authorList>
            <person name="El-Sayed N."/>
            <person name="Caler E."/>
            <person name="Inman J."/>
            <person name="Amedeo P."/>
            <person name="Hass B."/>
            <person name="Wortman J."/>
        </authorList>
    </citation>
    <scope>NUCLEOTIDE SEQUENCE [LARGE SCALE GENOMIC DNA]</scope>
    <source>
        <strain evidence="2">ATCC 50983 / TXsc</strain>
    </source>
</reference>
<dbReference type="GeneID" id="9064499"/>
<gene>
    <name evidence="1" type="ORF">Pmar_PMAR007953</name>
</gene>
<keyword evidence="2" id="KW-1185">Reference proteome</keyword>
<dbReference type="OrthoDB" id="478548at2759"/>
<dbReference type="InParanoid" id="C5L4U1"/>
<evidence type="ECO:0000313" key="2">
    <source>
        <dbReference type="Proteomes" id="UP000007800"/>
    </source>
</evidence>
<dbReference type="AlphaFoldDB" id="C5L4U1"/>
<proteinExistence type="predicted"/>